<protein>
    <submittedName>
        <fullName evidence="8">Cassette chromosome recombinase B</fullName>
    </submittedName>
</protein>
<dbReference type="Pfam" id="PF13408">
    <property type="entry name" value="Zn_ribbon_recom"/>
    <property type="match status" value="1"/>
</dbReference>
<dbReference type="SUPFAM" id="SSF53041">
    <property type="entry name" value="Resolvase-like"/>
    <property type="match status" value="1"/>
</dbReference>
<organism evidence="8 9">
    <name type="scientific">Bacillus cereus (strain AH820)</name>
    <dbReference type="NCBI Taxonomy" id="405535"/>
    <lineage>
        <taxon>Bacteria</taxon>
        <taxon>Bacillati</taxon>
        <taxon>Bacillota</taxon>
        <taxon>Bacilli</taxon>
        <taxon>Bacillales</taxon>
        <taxon>Bacillaceae</taxon>
        <taxon>Bacillus</taxon>
        <taxon>Bacillus cereus group</taxon>
    </lineage>
</organism>
<dbReference type="Gene3D" id="3.40.50.1390">
    <property type="entry name" value="Resolvase, N-terminal catalytic domain"/>
    <property type="match status" value="1"/>
</dbReference>
<dbReference type="CDD" id="cd00338">
    <property type="entry name" value="Ser_Recombinase"/>
    <property type="match status" value="1"/>
</dbReference>
<keyword evidence="2" id="KW-0238">DNA-binding</keyword>
<dbReference type="Gene3D" id="3.90.1750.20">
    <property type="entry name" value="Putative Large Serine Recombinase, Chain B, Domain 2"/>
    <property type="match status" value="1"/>
</dbReference>
<reference evidence="8 9" key="1">
    <citation type="submission" date="2008-10" db="EMBL/GenBank/DDBJ databases">
        <title>Genome sequence of Bacillus cereus AH820.</title>
        <authorList>
            <person name="Dodson R.J."/>
            <person name="Durkin A.S."/>
            <person name="Rosovitz M.J."/>
            <person name="Rasko D.A."/>
            <person name="Hoffmaster A."/>
            <person name="Ravel J."/>
            <person name="Sutton G."/>
        </authorList>
    </citation>
    <scope>NUCLEOTIDE SEQUENCE [LARGE SCALE GENOMIC DNA]</scope>
    <source>
        <strain evidence="8 9">AH820</strain>
    </source>
</reference>
<gene>
    <name evidence="8" type="ordered locus">BCAH820_0849</name>
</gene>
<evidence type="ECO:0000256" key="5">
    <source>
        <dbReference type="PROSITE-ProRule" id="PRU10137"/>
    </source>
</evidence>
<evidence type="ECO:0000256" key="2">
    <source>
        <dbReference type="ARBA" id="ARBA00023125"/>
    </source>
</evidence>
<evidence type="ECO:0000313" key="9">
    <source>
        <dbReference type="Proteomes" id="UP000001363"/>
    </source>
</evidence>
<dbReference type="Pfam" id="PF00239">
    <property type="entry name" value="Resolvase"/>
    <property type="match status" value="1"/>
</dbReference>
<dbReference type="InterPro" id="IPR038109">
    <property type="entry name" value="DNA_bind_recomb_sf"/>
</dbReference>
<dbReference type="InterPro" id="IPR036162">
    <property type="entry name" value="Resolvase-like_N_sf"/>
</dbReference>
<name>B7JRF1_BACC0</name>
<dbReference type="PROSITE" id="PS00397">
    <property type="entry name" value="RECOMBINASES_1"/>
    <property type="match status" value="1"/>
</dbReference>
<dbReference type="InterPro" id="IPR025827">
    <property type="entry name" value="Zn_ribbon_recom_dom"/>
</dbReference>
<feature type="domain" description="Resolvase/invertase-type recombinase catalytic" evidence="6">
    <location>
        <begin position="8"/>
        <end position="156"/>
    </location>
</feature>
<feature type="domain" description="Recombinase" evidence="7">
    <location>
        <begin position="163"/>
        <end position="284"/>
    </location>
</feature>
<evidence type="ECO:0000256" key="1">
    <source>
        <dbReference type="ARBA" id="ARBA00022908"/>
    </source>
</evidence>
<dbReference type="PROSITE" id="PS51736">
    <property type="entry name" value="RECOMBINASES_3"/>
    <property type="match status" value="1"/>
</dbReference>
<dbReference type="InterPro" id="IPR006119">
    <property type="entry name" value="Resolv_N"/>
</dbReference>
<dbReference type="Proteomes" id="UP000001363">
    <property type="component" value="Chromosome"/>
</dbReference>
<dbReference type="PROSITE" id="PS51737">
    <property type="entry name" value="RECOMBINASE_DNA_BIND"/>
    <property type="match status" value="1"/>
</dbReference>
<evidence type="ECO:0000256" key="4">
    <source>
        <dbReference type="PIRSR" id="PIRSR606118-50"/>
    </source>
</evidence>
<dbReference type="GO" id="GO:0000150">
    <property type="term" value="F:DNA strand exchange activity"/>
    <property type="evidence" value="ECO:0007669"/>
    <property type="project" value="InterPro"/>
</dbReference>
<dbReference type="PANTHER" id="PTHR30461">
    <property type="entry name" value="DNA-INVERTASE FROM LAMBDOID PROPHAGE"/>
    <property type="match status" value="1"/>
</dbReference>
<dbReference type="KEGG" id="bcu:BCAH820_0849"/>
<evidence type="ECO:0000259" key="7">
    <source>
        <dbReference type="PROSITE" id="PS51737"/>
    </source>
</evidence>
<dbReference type="GO" id="GO:0003677">
    <property type="term" value="F:DNA binding"/>
    <property type="evidence" value="ECO:0007669"/>
    <property type="project" value="UniProtKB-KW"/>
</dbReference>
<dbReference type="RefSeq" id="WP_001005465.1">
    <property type="nucleotide sequence ID" value="NC_011773.1"/>
</dbReference>
<keyword evidence="3" id="KW-0233">DNA recombination</keyword>
<evidence type="ECO:0000259" key="6">
    <source>
        <dbReference type="PROSITE" id="PS51736"/>
    </source>
</evidence>
<dbReference type="AlphaFoldDB" id="B7JRF1"/>
<dbReference type="EMBL" id="CP001283">
    <property type="protein sequence ID" value="ACK88261.1"/>
    <property type="molecule type" value="Genomic_DNA"/>
</dbReference>
<dbReference type="Pfam" id="PF07508">
    <property type="entry name" value="Recombinase"/>
    <property type="match status" value="1"/>
</dbReference>
<evidence type="ECO:0000313" key="8">
    <source>
        <dbReference type="EMBL" id="ACK88261.1"/>
    </source>
</evidence>
<keyword evidence="1" id="KW-0229">DNA integration</keyword>
<proteinExistence type="predicted"/>
<dbReference type="PANTHER" id="PTHR30461:SF23">
    <property type="entry name" value="DNA RECOMBINASE-RELATED"/>
    <property type="match status" value="1"/>
</dbReference>
<accession>B7JRF1</accession>
<dbReference type="InterPro" id="IPR050639">
    <property type="entry name" value="SSR_resolvase"/>
</dbReference>
<dbReference type="InterPro" id="IPR011109">
    <property type="entry name" value="DNA_bind_recombinase_dom"/>
</dbReference>
<feature type="active site" description="O-(5'-phospho-DNA)-serine intermediate" evidence="4 5">
    <location>
        <position position="16"/>
    </location>
</feature>
<dbReference type="HOGENOM" id="CLU_010686_18_3_9"/>
<dbReference type="InterPro" id="IPR006118">
    <property type="entry name" value="Recombinase_CS"/>
</dbReference>
<dbReference type="GO" id="GO:0015074">
    <property type="term" value="P:DNA integration"/>
    <property type="evidence" value="ECO:0007669"/>
    <property type="project" value="UniProtKB-KW"/>
</dbReference>
<sequence>MNEQSSQFIALYCRVSTDDQAKEGVSLEEQQERLEAYCRAMGWGEDVVVYVEDGYSAKSTDRPHLKRLIEDVKAGEIKKIIVTKLDRMSRKLLDLLTLIDLFQEHDVSFVSISESFDTNTPSGRLTLQVLGAVAEFERERIRERVFENMYHAASKGKWLTQHPFGYRLENKELVIYENEAKIVRDIFIWYTQEGHGFYAIAKKLNLLGIPSRQNKQWSIRSVKLLLSNPVYKGTVVWNRKDRSKKKEQFKKEDEWVIQENAAPAIVTDELWNEAQKRMQTSTLAPRAQTSPHLLGGLLKCGKCGSGMSIGWSGSTKNRYRVYRCSANKNKGTCTSKQYKAHQLEELFKKGLSNLCESFSFSLHPSLSLQKRQTDVTNQMKLATAKKRYKRKVEAFTAGLIELEDLQEEKRRLETLELALQPTTELNENINLPQIEEWMKSKLKNIYDALSIVPVEELKPLIQTIIEKVILHSEEELEIVLQPII</sequence>
<dbReference type="SMART" id="SM00857">
    <property type="entry name" value="Resolvase"/>
    <property type="match status" value="1"/>
</dbReference>
<evidence type="ECO:0000256" key="3">
    <source>
        <dbReference type="ARBA" id="ARBA00023172"/>
    </source>
</evidence>